<accession>A0AAV7U5Y9</accession>
<proteinExistence type="predicted"/>
<dbReference type="AlphaFoldDB" id="A0AAV7U5Y9"/>
<dbReference type="EMBL" id="JANPWB010000005">
    <property type="protein sequence ID" value="KAJ1184480.1"/>
    <property type="molecule type" value="Genomic_DNA"/>
</dbReference>
<evidence type="ECO:0000313" key="2">
    <source>
        <dbReference type="Proteomes" id="UP001066276"/>
    </source>
</evidence>
<protein>
    <submittedName>
        <fullName evidence="1">Uncharacterized protein</fullName>
    </submittedName>
</protein>
<evidence type="ECO:0000313" key="1">
    <source>
        <dbReference type="EMBL" id="KAJ1184480.1"/>
    </source>
</evidence>
<keyword evidence="2" id="KW-1185">Reference proteome</keyword>
<reference evidence="1" key="1">
    <citation type="journal article" date="2022" name="bioRxiv">
        <title>Sequencing and chromosome-scale assembly of the giantPleurodeles waltlgenome.</title>
        <authorList>
            <person name="Brown T."/>
            <person name="Elewa A."/>
            <person name="Iarovenko S."/>
            <person name="Subramanian E."/>
            <person name="Araus A.J."/>
            <person name="Petzold A."/>
            <person name="Susuki M."/>
            <person name="Suzuki K.-i.T."/>
            <person name="Hayashi T."/>
            <person name="Toyoda A."/>
            <person name="Oliveira C."/>
            <person name="Osipova E."/>
            <person name="Leigh N.D."/>
            <person name="Simon A."/>
            <person name="Yun M.H."/>
        </authorList>
    </citation>
    <scope>NUCLEOTIDE SEQUENCE</scope>
    <source>
        <strain evidence="1">20211129_DDA</strain>
        <tissue evidence="1">Liver</tissue>
    </source>
</reference>
<dbReference type="Proteomes" id="UP001066276">
    <property type="component" value="Chromosome 3_1"/>
</dbReference>
<name>A0AAV7U5Y9_PLEWA</name>
<organism evidence="1 2">
    <name type="scientific">Pleurodeles waltl</name>
    <name type="common">Iberian ribbed newt</name>
    <dbReference type="NCBI Taxonomy" id="8319"/>
    <lineage>
        <taxon>Eukaryota</taxon>
        <taxon>Metazoa</taxon>
        <taxon>Chordata</taxon>
        <taxon>Craniata</taxon>
        <taxon>Vertebrata</taxon>
        <taxon>Euteleostomi</taxon>
        <taxon>Amphibia</taxon>
        <taxon>Batrachia</taxon>
        <taxon>Caudata</taxon>
        <taxon>Salamandroidea</taxon>
        <taxon>Salamandridae</taxon>
        <taxon>Pleurodelinae</taxon>
        <taxon>Pleurodeles</taxon>
    </lineage>
</organism>
<gene>
    <name evidence="1" type="ORF">NDU88_001286</name>
</gene>
<sequence>MAGKNEVSGFVCGARYHEFKQSKNAFSDAKDNRVRDQRVMLGLLPGQAQHHMGYGLQKYCKNPGPEEFRGRATSLQT</sequence>
<comment type="caution">
    <text evidence="1">The sequence shown here is derived from an EMBL/GenBank/DDBJ whole genome shotgun (WGS) entry which is preliminary data.</text>
</comment>